<feature type="transmembrane region" description="Helical" evidence="1">
    <location>
        <begin position="12"/>
        <end position="33"/>
    </location>
</feature>
<proteinExistence type="predicted"/>
<evidence type="ECO:0000256" key="1">
    <source>
        <dbReference type="SAM" id="Phobius"/>
    </source>
</evidence>
<protein>
    <submittedName>
        <fullName evidence="2">Uncharacterized protein</fullName>
    </submittedName>
</protein>
<accession>A0ABT9XQV8</accession>
<name>A0ABT9XQV8_9BACI</name>
<comment type="caution">
    <text evidence="2">The sequence shown here is derived from an EMBL/GenBank/DDBJ whole genome shotgun (WGS) entry which is preliminary data.</text>
</comment>
<keyword evidence="1" id="KW-0472">Membrane</keyword>
<keyword evidence="3" id="KW-1185">Reference proteome</keyword>
<evidence type="ECO:0000313" key="2">
    <source>
        <dbReference type="EMBL" id="MDQ0197731.1"/>
    </source>
</evidence>
<dbReference type="EMBL" id="JAUSTW010000001">
    <property type="protein sequence ID" value="MDQ0197731.1"/>
    <property type="molecule type" value="Genomic_DNA"/>
</dbReference>
<evidence type="ECO:0000313" key="3">
    <source>
        <dbReference type="Proteomes" id="UP001224122"/>
    </source>
</evidence>
<gene>
    <name evidence="2" type="ORF">J2S10_000836</name>
</gene>
<sequence>MFQILIDHSDINALAALYVSIYLGITLKFLWAWSVEYSFMGSVSEGANTKIIHPLFFYKKKSRLNRNFILVRIVKYIRRKESSQDDPEEPVFFLIH</sequence>
<reference evidence="2 3" key="1">
    <citation type="submission" date="2023-07" db="EMBL/GenBank/DDBJ databases">
        <title>Genomic Encyclopedia of Type Strains, Phase IV (KMG-IV): sequencing the most valuable type-strain genomes for metagenomic binning, comparative biology and taxonomic classification.</title>
        <authorList>
            <person name="Goeker M."/>
        </authorList>
    </citation>
    <scope>NUCLEOTIDE SEQUENCE [LARGE SCALE GENOMIC DNA]</scope>
    <source>
        <strain evidence="2 3">DSM 27594</strain>
    </source>
</reference>
<organism evidence="2 3">
    <name type="scientific">Neobacillus ginsengisoli</name>
    <dbReference type="NCBI Taxonomy" id="904295"/>
    <lineage>
        <taxon>Bacteria</taxon>
        <taxon>Bacillati</taxon>
        <taxon>Bacillota</taxon>
        <taxon>Bacilli</taxon>
        <taxon>Bacillales</taxon>
        <taxon>Bacillaceae</taxon>
        <taxon>Neobacillus</taxon>
    </lineage>
</organism>
<keyword evidence="1" id="KW-1133">Transmembrane helix</keyword>
<keyword evidence="1" id="KW-0812">Transmembrane</keyword>
<dbReference type="Proteomes" id="UP001224122">
    <property type="component" value="Unassembled WGS sequence"/>
</dbReference>